<proteinExistence type="predicted"/>
<dbReference type="AlphaFoldDB" id="A0AA35T8X5"/>
<feature type="region of interest" description="Disordered" evidence="1">
    <location>
        <begin position="1"/>
        <end position="48"/>
    </location>
</feature>
<reference evidence="2" key="1">
    <citation type="submission" date="2023-03" db="EMBL/GenBank/DDBJ databases">
        <authorList>
            <person name="Steffen K."/>
            <person name="Cardenas P."/>
        </authorList>
    </citation>
    <scope>NUCLEOTIDE SEQUENCE</scope>
</reference>
<name>A0AA35T8X5_GEOBA</name>
<evidence type="ECO:0000313" key="2">
    <source>
        <dbReference type="EMBL" id="CAI8043935.1"/>
    </source>
</evidence>
<organism evidence="2 3">
    <name type="scientific">Geodia barretti</name>
    <name type="common">Barrett's horny sponge</name>
    <dbReference type="NCBI Taxonomy" id="519541"/>
    <lineage>
        <taxon>Eukaryota</taxon>
        <taxon>Metazoa</taxon>
        <taxon>Porifera</taxon>
        <taxon>Demospongiae</taxon>
        <taxon>Heteroscleromorpha</taxon>
        <taxon>Tetractinellida</taxon>
        <taxon>Astrophorina</taxon>
        <taxon>Geodiidae</taxon>
        <taxon>Geodia</taxon>
    </lineage>
</organism>
<protein>
    <submittedName>
        <fullName evidence="2">Uncharacterized protein</fullName>
    </submittedName>
</protein>
<gene>
    <name evidence="2" type="ORF">GBAR_LOCUS24399</name>
</gene>
<accession>A0AA35T8X5</accession>
<feature type="non-terminal residue" evidence="2">
    <location>
        <position position="1"/>
    </location>
</feature>
<comment type="caution">
    <text evidence="2">The sequence shown here is derived from an EMBL/GenBank/DDBJ whole genome shotgun (WGS) entry which is preliminary data.</text>
</comment>
<sequence>YRARVDYRSPLSCGRETSPRHNRPLKVGGSRSLLSWQNAEPNPHTPFRIMATNDSAVLEKMQREE</sequence>
<dbReference type="Proteomes" id="UP001174909">
    <property type="component" value="Unassembled WGS sequence"/>
</dbReference>
<feature type="non-terminal residue" evidence="2">
    <location>
        <position position="65"/>
    </location>
</feature>
<dbReference type="EMBL" id="CASHTH010003371">
    <property type="protein sequence ID" value="CAI8043935.1"/>
    <property type="molecule type" value="Genomic_DNA"/>
</dbReference>
<evidence type="ECO:0000313" key="3">
    <source>
        <dbReference type="Proteomes" id="UP001174909"/>
    </source>
</evidence>
<evidence type="ECO:0000256" key="1">
    <source>
        <dbReference type="SAM" id="MobiDB-lite"/>
    </source>
</evidence>
<keyword evidence="3" id="KW-1185">Reference proteome</keyword>